<sequence length="392" mass="44276">MEEILNLDIDENRYSRLELIPWWNQELLHNSTIMVVGAGAIGNELIKNLALLGIGKILIIDMDKIEQTNLTRSILYRMSDVGKYKAEAAAEKAVEINPDVRAIPLKANIVTDIGLGVFRKMDVVLGGLDNREARLSINQFCYKVNKPWIDGAIEVLNGFARVFVPPGPCYECTMTENDWNLINKRKSCALLTHEQILEGKTPTTPTSSSIIAGIQVQEMLKLLHNDRKLPTLAGKGYVFNGLTHDSFVVEYQRKDDCMSHDIYEDIKEMPWSARDISIRDVLNQAKKDLGDSAILEFDRDIVTIATCSCGHSKNIFNVVNKLSNKDIVCEKCGKTMRFETFHSIYGDENFLDKKLFDIGIPLFHIISSRSGLKYIHYELSNDKNEVLGGLFE</sequence>
<dbReference type="Proteomes" id="UP000094652">
    <property type="component" value="Chromosome"/>
</dbReference>
<dbReference type="InterPro" id="IPR035985">
    <property type="entry name" value="Ubiquitin-activating_enz"/>
</dbReference>
<dbReference type="RefSeq" id="WP_069679631.1">
    <property type="nucleotide sequence ID" value="NZ_CP017253.2"/>
</dbReference>
<protein>
    <submittedName>
        <fullName evidence="2">Molybdopterin biosynthesis protein MoeB</fullName>
    </submittedName>
</protein>
<keyword evidence="3" id="KW-1185">Reference proteome</keyword>
<dbReference type="PANTHER" id="PTHR10953">
    <property type="entry name" value="UBIQUITIN-ACTIVATING ENZYME E1"/>
    <property type="match status" value="1"/>
</dbReference>
<dbReference type="InterPro" id="IPR000594">
    <property type="entry name" value="ThiF_NAD_FAD-bd"/>
</dbReference>
<gene>
    <name evidence="2" type="ORF">BGI42_06890</name>
</gene>
<dbReference type="STRING" id="394958.BGI42_06890"/>
<organism evidence="2 3">
    <name type="scientific">Clostridium taeniosporum</name>
    <dbReference type="NCBI Taxonomy" id="394958"/>
    <lineage>
        <taxon>Bacteria</taxon>
        <taxon>Bacillati</taxon>
        <taxon>Bacillota</taxon>
        <taxon>Clostridia</taxon>
        <taxon>Eubacteriales</taxon>
        <taxon>Clostridiaceae</taxon>
        <taxon>Clostridium</taxon>
    </lineage>
</organism>
<dbReference type="Gene3D" id="3.40.50.720">
    <property type="entry name" value="NAD(P)-binding Rossmann-like Domain"/>
    <property type="match status" value="1"/>
</dbReference>
<evidence type="ECO:0000313" key="2">
    <source>
        <dbReference type="EMBL" id="AOR23480.1"/>
    </source>
</evidence>
<name>A0A1D7XJX1_9CLOT</name>
<dbReference type="Pfam" id="PF00899">
    <property type="entry name" value="ThiF"/>
    <property type="match status" value="1"/>
</dbReference>
<dbReference type="PANTHER" id="PTHR10953:SF102">
    <property type="entry name" value="ADENYLYLTRANSFERASE AND SULFURTRANSFERASE MOCS3"/>
    <property type="match status" value="1"/>
</dbReference>
<dbReference type="AlphaFoldDB" id="A0A1D7XJX1"/>
<dbReference type="InterPro" id="IPR045886">
    <property type="entry name" value="ThiF/MoeB/HesA"/>
</dbReference>
<dbReference type="GO" id="GO:0005737">
    <property type="term" value="C:cytoplasm"/>
    <property type="evidence" value="ECO:0007669"/>
    <property type="project" value="TreeGrafter"/>
</dbReference>
<proteinExistence type="predicted"/>
<dbReference type="GO" id="GO:0016779">
    <property type="term" value="F:nucleotidyltransferase activity"/>
    <property type="evidence" value="ECO:0007669"/>
    <property type="project" value="TreeGrafter"/>
</dbReference>
<dbReference type="SUPFAM" id="SSF69572">
    <property type="entry name" value="Activating enzymes of the ubiquitin-like proteins"/>
    <property type="match status" value="1"/>
</dbReference>
<feature type="domain" description="THIF-type NAD/FAD binding fold" evidence="1">
    <location>
        <begin position="18"/>
        <end position="257"/>
    </location>
</feature>
<evidence type="ECO:0000259" key="1">
    <source>
        <dbReference type="Pfam" id="PF00899"/>
    </source>
</evidence>
<reference evidence="3" key="1">
    <citation type="submission" date="2016-09" db="EMBL/GenBank/DDBJ databases">
        <title>Genomics of Clostridium taeniosporum, an organism which forms endospores with ribbon-like appendages.</title>
        <authorList>
            <person name="Walker J.R."/>
        </authorList>
    </citation>
    <scope>NUCLEOTIDE SEQUENCE [LARGE SCALE GENOMIC DNA]</scope>
    <source>
        <strain evidence="3">1/k</strain>
    </source>
</reference>
<dbReference type="EMBL" id="CP017253">
    <property type="protein sequence ID" value="AOR23480.1"/>
    <property type="molecule type" value="Genomic_DNA"/>
</dbReference>
<dbReference type="GO" id="GO:0004792">
    <property type="term" value="F:thiosulfate-cyanide sulfurtransferase activity"/>
    <property type="evidence" value="ECO:0007669"/>
    <property type="project" value="TreeGrafter"/>
</dbReference>
<dbReference type="GO" id="GO:0008641">
    <property type="term" value="F:ubiquitin-like modifier activating enzyme activity"/>
    <property type="evidence" value="ECO:0007669"/>
    <property type="project" value="InterPro"/>
</dbReference>
<evidence type="ECO:0000313" key="3">
    <source>
        <dbReference type="Proteomes" id="UP000094652"/>
    </source>
</evidence>
<dbReference type="KEGG" id="ctae:BGI42_06890"/>
<accession>A0A1D7XJX1</accession>
<dbReference type="OrthoDB" id="9804286at2"/>
<dbReference type="GO" id="GO:0032446">
    <property type="term" value="P:protein modification by small protein conjugation"/>
    <property type="evidence" value="ECO:0007669"/>
    <property type="project" value="TreeGrafter"/>
</dbReference>